<reference evidence="3 4" key="1">
    <citation type="submission" date="2017-07" db="EMBL/GenBank/DDBJ databases">
        <title>Complete genome sequence of Spiroplasma corruscae EC-1 (DSM 19793).</title>
        <authorList>
            <person name="Tsai Y.-M."/>
            <person name="Lo W.-S."/>
            <person name="Kuo C.-H."/>
        </authorList>
    </citation>
    <scope>NUCLEOTIDE SEQUENCE [LARGE SCALE GENOMIC DNA]</scope>
    <source>
        <strain evidence="3 4">EC-1</strain>
    </source>
</reference>
<dbReference type="SUPFAM" id="SSF54211">
    <property type="entry name" value="Ribosomal protein S5 domain 2-like"/>
    <property type="match status" value="1"/>
</dbReference>
<dbReference type="PROSITE" id="PS00910">
    <property type="entry name" value="UPF0029"/>
    <property type="match status" value="1"/>
</dbReference>
<feature type="domain" description="Impact N-terminal" evidence="2">
    <location>
        <begin position="20"/>
        <end position="122"/>
    </location>
</feature>
<dbReference type="InterPro" id="IPR036956">
    <property type="entry name" value="Impact_N_sf"/>
</dbReference>
<dbReference type="GO" id="GO:0005737">
    <property type="term" value="C:cytoplasm"/>
    <property type="evidence" value="ECO:0007669"/>
    <property type="project" value="TreeGrafter"/>
</dbReference>
<evidence type="ECO:0000256" key="1">
    <source>
        <dbReference type="ARBA" id="ARBA00007665"/>
    </source>
</evidence>
<evidence type="ECO:0000259" key="2">
    <source>
        <dbReference type="Pfam" id="PF01205"/>
    </source>
</evidence>
<dbReference type="PANTHER" id="PTHR16301">
    <property type="entry name" value="IMPACT-RELATED"/>
    <property type="match status" value="1"/>
</dbReference>
<protein>
    <recommendedName>
        <fullName evidence="2">Impact N-terminal domain-containing protein</fullName>
    </recommendedName>
</protein>
<dbReference type="AlphaFoldDB" id="A0A222EMX4"/>
<proteinExistence type="inferred from homology"/>
<dbReference type="InterPro" id="IPR023582">
    <property type="entry name" value="Impact"/>
</dbReference>
<sequence>MVYLNTLQIRNLLTINETFKKSKFITYIWKINNKDELKQFLELYKNKAATHNCYAYKYGYSKQDYGYFNDKEPNGVSGEALLNIINKKNITNIAILVVRYYGGVKLGKGNLQKAYCSGATKLLSNIELKKVQLMYKLKLRYDLKDSKSISNFLFKISGESNTIFEYKDSYVISIIIIKTKELLKEINFKIEILSETLDYF</sequence>
<dbReference type="Pfam" id="PF01205">
    <property type="entry name" value="Impact_N"/>
    <property type="match status" value="1"/>
</dbReference>
<dbReference type="InterPro" id="IPR001498">
    <property type="entry name" value="Impact_N"/>
</dbReference>
<comment type="similarity">
    <text evidence="1">Belongs to the IMPACT family.</text>
</comment>
<dbReference type="GO" id="GO:0006446">
    <property type="term" value="P:regulation of translational initiation"/>
    <property type="evidence" value="ECO:0007669"/>
    <property type="project" value="TreeGrafter"/>
</dbReference>
<evidence type="ECO:0000313" key="4">
    <source>
        <dbReference type="Proteomes" id="UP000203229"/>
    </source>
</evidence>
<name>A0A222EMX4_9MOLU</name>
<gene>
    <name evidence="3" type="ORF">SCORR_v1c00530</name>
</gene>
<dbReference type="PANTHER" id="PTHR16301:SF20">
    <property type="entry name" value="IMPACT FAMILY MEMBER YIGZ"/>
    <property type="match status" value="1"/>
</dbReference>
<accession>A0A222EMX4</accession>
<dbReference type="InterPro" id="IPR020569">
    <property type="entry name" value="UPF0029_Impact_CS"/>
</dbReference>
<dbReference type="InterPro" id="IPR020568">
    <property type="entry name" value="Ribosomal_Su5_D2-typ_SF"/>
</dbReference>
<dbReference type="RefSeq" id="WP_157705298.1">
    <property type="nucleotide sequence ID" value="NZ_CP022535.1"/>
</dbReference>
<dbReference type="Gene3D" id="3.30.230.30">
    <property type="entry name" value="Impact, N-terminal domain"/>
    <property type="match status" value="1"/>
</dbReference>
<organism evidence="3 4">
    <name type="scientific">Spiroplasma corruscae</name>
    <dbReference type="NCBI Taxonomy" id="216934"/>
    <lineage>
        <taxon>Bacteria</taxon>
        <taxon>Bacillati</taxon>
        <taxon>Mycoplasmatota</taxon>
        <taxon>Mollicutes</taxon>
        <taxon>Entomoplasmatales</taxon>
        <taxon>Spiroplasmataceae</taxon>
        <taxon>Spiroplasma</taxon>
    </lineage>
</organism>
<dbReference type="KEGG" id="scou:SCORR_v1c00530"/>
<dbReference type="OrthoDB" id="9813771at2"/>
<evidence type="ECO:0000313" key="3">
    <source>
        <dbReference type="EMBL" id="ASP27828.1"/>
    </source>
</evidence>
<keyword evidence="4" id="KW-1185">Reference proteome</keyword>
<dbReference type="EMBL" id="CP022535">
    <property type="protein sequence ID" value="ASP27828.1"/>
    <property type="molecule type" value="Genomic_DNA"/>
</dbReference>
<dbReference type="Proteomes" id="UP000203229">
    <property type="component" value="Chromosome"/>
</dbReference>